<dbReference type="AlphaFoldDB" id="A0A9W3JYT5"/>
<comment type="similarity">
    <text evidence="1">Belongs to the IS150/IS1296 orfA family.</text>
</comment>
<name>A0A9W3JYT5_BURCE</name>
<sequence length="74" mass="8443">MTKYDQSFKQRMVEKYLNGEGSCESLGQKYGIGYSTLWRWVSAFRAHGKAGLRKKRERYSADIQNVGVATHVAP</sequence>
<dbReference type="PANTHER" id="PTHR33795:SF1">
    <property type="entry name" value="INSERTION ELEMENT IS150 PROTEIN INSJ"/>
    <property type="match status" value="1"/>
</dbReference>
<evidence type="ECO:0000259" key="2">
    <source>
        <dbReference type="Pfam" id="PF13518"/>
    </source>
</evidence>
<dbReference type="KEGG" id="bct:GEM_1260"/>
<organism evidence="3 4">
    <name type="scientific">Burkholderia cepacia GG4</name>
    <dbReference type="NCBI Taxonomy" id="1009846"/>
    <lineage>
        <taxon>Bacteria</taxon>
        <taxon>Pseudomonadati</taxon>
        <taxon>Pseudomonadota</taxon>
        <taxon>Betaproteobacteria</taxon>
        <taxon>Burkholderiales</taxon>
        <taxon>Burkholderiaceae</taxon>
        <taxon>Burkholderia</taxon>
        <taxon>Burkholderia cepacia complex</taxon>
    </lineage>
</organism>
<dbReference type="GO" id="GO:0043565">
    <property type="term" value="F:sequence-specific DNA binding"/>
    <property type="evidence" value="ECO:0007669"/>
    <property type="project" value="InterPro"/>
</dbReference>
<evidence type="ECO:0000313" key="3">
    <source>
        <dbReference type="EMBL" id="AFQ47698.1"/>
    </source>
</evidence>
<dbReference type="InterPro" id="IPR010921">
    <property type="entry name" value="Trp_repressor/repl_initiator"/>
</dbReference>
<reference evidence="3 4" key="1">
    <citation type="journal article" date="2012" name="J. Bacteriol.">
        <title>Complete Genome Sequence of Burkholderia sp. Strain GG4, a Betaproteobacterium That Reduces 3-Oxo-N-Acylhomoserine Lactones and Produces Different N-Acylhomoserine Lactones.</title>
        <authorList>
            <person name="Hong K.W."/>
            <person name="Koh C.L."/>
            <person name="Sam C.K."/>
            <person name="Yin W.F."/>
            <person name="Chan K.G."/>
        </authorList>
    </citation>
    <scope>NUCLEOTIDE SEQUENCE [LARGE SCALE GENOMIC DNA]</scope>
    <source>
        <strain evidence="3 4">GG4</strain>
    </source>
</reference>
<dbReference type="EMBL" id="CP003774">
    <property type="protein sequence ID" value="AFQ47698.1"/>
    <property type="molecule type" value="Genomic_DNA"/>
</dbReference>
<dbReference type="PANTHER" id="PTHR33795">
    <property type="entry name" value="INSERTION ELEMENT IS150 PROTEIN INSJ"/>
    <property type="match status" value="1"/>
</dbReference>
<dbReference type="SUPFAM" id="SSF48295">
    <property type="entry name" value="TrpR-like"/>
    <property type="match status" value="1"/>
</dbReference>
<dbReference type="InterPro" id="IPR052057">
    <property type="entry name" value="IS150/IS1296_orfA-like"/>
</dbReference>
<dbReference type="Gene3D" id="1.10.10.10">
    <property type="entry name" value="Winged helix-like DNA-binding domain superfamily/Winged helix DNA-binding domain"/>
    <property type="match status" value="1"/>
</dbReference>
<dbReference type="InterPro" id="IPR036388">
    <property type="entry name" value="WH-like_DNA-bd_sf"/>
</dbReference>
<dbReference type="InterPro" id="IPR055247">
    <property type="entry name" value="InsJ-like_HTH"/>
</dbReference>
<protein>
    <submittedName>
        <fullName evidence="3">Transposase</fullName>
    </submittedName>
</protein>
<accession>A0A9W3JYT5</accession>
<dbReference type="Proteomes" id="UP000032866">
    <property type="component" value="Chromosome 1"/>
</dbReference>
<gene>
    <name evidence="3" type="ORF">GEM_1260</name>
</gene>
<proteinExistence type="inferred from homology"/>
<evidence type="ECO:0000313" key="4">
    <source>
        <dbReference type="Proteomes" id="UP000032866"/>
    </source>
</evidence>
<dbReference type="RefSeq" id="WP_014896589.1">
    <property type="nucleotide sequence ID" value="NC_018513.1"/>
</dbReference>
<dbReference type="Pfam" id="PF13518">
    <property type="entry name" value="HTH_28"/>
    <property type="match status" value="1"/>
</dbReference>
<feature type="domain" description="Insertion element IS150 protein InsJ-like helix-turn-helix" evidence="2">
    <location>
        <begin position="8"/>
        <end position="56"/>
    </location>
</feature>
<evidence type="ECO:0000256" key="1">
    <source>
        <dbReference type="ARBA" id="ARBA00038232"/>
    </source>
</evidence>